<dbReference type="Proteomes" id="UP000238916">
    <property type="component" value="Unassembled WGS sequence"/>
</dbReference>
<dbReference type="EMBL" id="OMOF01000837">
    <property type="protein sequence ID" value="SPF55743.1"/>
    <property type="molecule type" value="Genomic_DNA"/>
</dbReference>
<name>A0A2U3LUX4_9FIRM</name>
<dbReference type="Gene3D" id="1.10.10.10">
    <property type="entry name" value="Winged helix-like DNA-binding domain superfamily/Winged helix DNA-binding domain"/>
    <property type="match status" value="1"/>
</dbReference>
<dbReference type="InterPro" id="IPR009057">
    <property type="entry name" value="Homeodomain-like_sf"/>
</dbReference>
<proteinExistence type="predicted"/>
<dbReference type="AlphaFoldDB" id="A0A2U3LUX4"/>
<accession>A0A2U3LUX4</accession>
<dbReference type="InterPro" id="IPR025959">
    <property type="entry name" value="Winged_HTH_dom"/>
</dbReference>
<evidence type="ECO:0000259" key="1">
    <source>
        <dbReference type="Pfam" id="PF13592"/>
    </source>
</evidence>
<dbReference type="Pfam" id="PF13592">
    <property type="entry name" value="HTH_33"/>
    <property type="match status" value="1"/>
</dbReference>
<evidence type="ECO:0000313" key="2">
    <source>
        <dbReference type="EMBL" id="SPF55743.1"/>
    </source>
</evidence>
<sequence length="179" mass="20649">MNNISTHFIIDDKSTKIQEVKTAISKNKDKSMHVRYMAIYHHLQGKLNVEIADMFKLCKHTVGTYIKKYKTQGLDALTPAPKSGAPRMLTSEQEKHLVEVVTSHTPDEVGFPSRKNWNVSLINHWVYNHFKIKYSPSGMLKLLHRLNLSYTRPTYVLAKADSQKQEAFALEFEVLKKAY</sequence>
<gene>
    <name evidence="2" type="ORF">SBF1_8520002</name>
</gene>
<evidence type="ECO:0000313" key="3">
    <source>
        <dbReference type="Proteomes" id="UP000238916"/>
    </source>
</evidence>
<reference evidence="3" key="1">
    <citation type="submission" date="2018-02" db="EMBL/GenBank/DDBJ databases">
        <authorList>
            <person name="Hausmann B."/>
        </authorList>
    </citation>
    <scope>NUCLEOTIDE SEQUENCE [LARGE SCALE GENOMIC DNA]</scope>
    <source>
        <strain evidence="3">Peat soil MAG SbF1</strain>
    </source>
</reference>
<dbReference type="InterPro" id="IPR036388">
    <property type="entry name" value="WH-like_DNA-bd_sf"/>
</dbReference>
<organism evidence="2 3">
    <name type="scientific">Candidatus Desulfosporosinus infrequens</name>
    <dbReference type="NCBI Taxonomy" id="2043169"/>
    <lineage>
        <taxon>Bacteria</taxon>
        <taxon>Bacillati</taxon>
        <taxon>Bacillota</taxon>
        <taxon>Clostridia</taxon>
        <taxon>Eubacteriales</taxon>
        <taxon>Desulfitobacteriaceae</taxon>
        <taxon>Desulfosporosinus</taxon>
    </lineage>
</organism>
<protein>
    <submittedName>
        <fullName evidence="2">Transposase</fullName>
    </submittedName>
</protein>
<feature type="domain" description="Winged helix-turn helix" evidence="1">
    <location>
        <begin position="116"/>
        <end position="168"/>
    </location>
</feature>
<dbReference type="SUPFAM" id="SSF46689">
    <property type="entry name" value="Homeodomain-like"/>
    <property type="match status" value="1"/>
</dbReference>
<dbReference type="Pfam" id="PF13551">
    <property type="entry name" value="HTH_29"/>
    <property type="match status" value="1"/>
</dbReference>